<feature type="transmembrane region" description="Helical" evidence="1">
    <location>
        <begin position="212"/>
        <end position="232"/>
    </location>
</feature>
<dbReference type="Proteomes" id="UP001175228">
    <property type="component" value="Unassembled WGS sequence"/>
</dbReference>
<dbReference type="AlphaFoldDB" id="A0AA39P1A9"/>
<keyword evidence="1" id="KW-0472">Membrane</keyword>
<dbReference type="Pfam" id="PF20152">
    <property type="entry name" value="DUF6534"/>
    <property type="match status" value="1"/>
</dbReference>
<feature type="transmembrane region" description="Helical" evidence="1">
    <location>
        <begin position="102"/>
        <end position="120"/>
    </location>
</feature>
<sequence length="297" mass="32543">MSSDAPMPVANMPSVGMTMGGLLAGLSFTAMLYGISIPQLVMYYRRYPTDPRLFRYSIVLLWILDTLHLALISSALYSYLVTSHGNYQAMLNIAWSLRSQNTVSRIIVVGIQALYVVRIWKLGRHFSTVLPWCSLLSVVTTLAASLYAVHATYNVQGFLNLPSVSAAIATVFSATAVSDIAIAIIMCFCLHKGRELTRVSSTIKIIGTLMRLVIMSGSTTSVCSLLVLFSIIAWPDSLIFLAFDMIISKLYMNSLLAMLNYRKIPLELAMNLGHPISIPSSGAGLEFAPDESRETAI</sequence>
<feature type="transmembrane region" description="Helical" evidence="1">
    <location>
        <begin position="132"/>
        <end position="153"/>
    </location>
</feature>
<keyword evidence="4" id="KW-1185">Reference proteome</keyword>
<keyword evidence="1" id="KW-1133">Transmembrane helix</keyword>
<feature type="transmembrane region" description="Helical" evidence="1">
    <location>
        <begin position="56"/>
        <end position="82"/>
    </location>
</feature>
<evidence type="ECO:0000256" key="1">
    <source>
        <dbReference type="SAM" id="Phobius"/>
    </source>
</evidence>
<accession>A0AA39P1A9</accession>
<comment type="caution">
    <text evidence="3">The sequence shown here is derived from an EMBL/GenBank/DDBJ whole genome shotgun (WGS) entry which is preliminary data.</text>
</comment>
<evidence type="ECO:0000259" key="2">
    <source>
        <dbReference type="Pfam" id="PF20152"/>
    </source>
</evidence>
<keyword evidence="1" id="KW-0812">Transmembrane</keyword>
<feature type="domain" description="DUF6534" evidence="2">
    <location>
        <begin position="175"/>
        <end position="263"/>
    </location>
</feature>
<organism evidence="3 4">
    <name type="scientific">Armillaria luteobubalina</name>
    <dbReference type="NCBI Taxonomy" id="153913"/>
    <lineage>
        <taxon>Eukaryota</taxon>
        <taxon>Fungi</taxon>
        <taxon>Dikarya</taxon>
        <taxon>Basidiomycota</taxon>
        <taxon>Agaricomycotina</taxon>
        <taxon>Agaricomycetes</taxon>
        <taxon>Agaricomycetidae</taxon>
        <taxon>Agaricales</taxon>
        <taxon>Marasmiineae</taxon>
        <taxon>Physalacriaceae</taxon>
        <taxon>Armillaria</taxon>
    </lineage>
</organism>
<proteinExistence type="predicted"/>
<reference evidence="3" key="1">
    <citation type="submission" date="2023-06" db="EMBL/GenBank/DDBJ databases">
        <authorList>
            <consortium name="Lawrence Berkeley National Laboratory"/>
            <person name="Ahrendt S."/>
            <person name="Sahu N."/>
            <person name="Indic B."/>
            <person name="Wong-Bajracharya J."/>
            <person name="Merenyi Z."/>
            <person name="Ke H.-M."/>
            <person name="Monk M."/>
            <person name="Kocsube S."/>
            <person name="Drula E."/>
            <person name="Lipzen A."/>
            <person name="Balint B."/>
            <person name="Henrissat B."/>
            <person name="Andreopoulos B."/>
            <person name="Martin F.M."/>
            <person name="Harder C.B."/>
            <person name="Rigling D."/>
            <person name="Ford K.L."/>
            <person name="Foster G.D."/>
            <person name="Pangilinan J."/>
            <person name="Papanicolaou A."/>
            <person name="Barry K."/>
            <person name="LaButti K."/>
            <person name="Viragh M."/>
            <person name="Koriabine M."/>
            <person name="Yan M."/>
            <person name="Riley R."/>
            <person name="Champramary S."/>
            <person name="Plett K.L."/>
            <person name="Tsai I.J."/>
            <person name="Slot J."/>
            <person name="Sipos G."/>
            <person name="Plett J."/>
            <person name="Nagy L.G."/>
            <person name="Grigoriev I.V."/>
        </authorList>
    </citation>
    <scope>NUCLEOTIDE SEQUENCE</scope>
    <source>
        <strain evidence="3">HWK02</strain>
    </source>
</reference>
<dbReference type="EMBL" id="JAUEPU010000152">
    <property type="protein sequence ID" value="KAK0475339.1"/>
    <property type="molecule type" value="Genomic_DNA"/>
</dbReference>
<protein>
    <recommendedName>
        <fullName evidence="2">DUF6534 domain-containing protein</fullName>
    </recommendedName>
</protein>
<feature type="transmembrane region" description="Helical" evidence="1">
    <location>
        <begin position="20"/>
        <end position="44"/>
    </location>
</feature>
<gene>
    <name evidence="3" type="ORF">EDD18DRAFT_213931</name>
</gene>
<feature type="transmembrane region" description="Helical" evidence="1">
    <location>
        <begin position="165"/>
        <end position="191"/>
    </location>
</feature>
<name>A0AA39P1A9_9AGAR</name>
<evidence type="ECO:0000313" key="4">
    <source>
        <dbReference type="Proteomes" id="UP001175228"/>
    </source>
</evidence>
<dbReference type="PANTHER" id="PTHR40465:SF1">
    <property type="entry name" value="DUF6534 DOMAIN-CONTAINING PROTEIN"/>
    <property type="match status" value="1"/>
</dbReference>
<dbReference type="PANTHER" id="PTHR40465">
    <property type="entry name" value="CHROMOSOME 1, WHOLE GENOME SHOTGUN SEQUENCE"/>
    <property type="match status" value="1"/>
</dbReference>
<dbReference type="InterPro" id="IPR045339">
    <property type="entry name" value="DUF6534"/>
</dbReference>
<evidence type="ECO:0000313" key="3">
    <source>
        <dbReference type="EMBL" id="KAK0475339.1"/>
    </source>
</evidence>
<feature type="transmembrane region" description="Helical" evidence="1">
    <location>
        <begin position="238"/>
        <end position="261"/>
    </location>
</feature>